<sequence>MHDQTSVFVFLCQHRLLLWCAEMIQSGEFAKYPLAVITCLIRTGFKGKKCGYDIGCVFQCTLKRSTLLSALTKAVQISCILNSFQGCGHNQMCQLRKHPLYQHRFGLQDLETCEHFFSWLNGVGRVVPH</sequence>
<proteinExistence type="predicted"/>
<dbReference type="EMBL" id="KV426396">
    <property type="protein sequence ID" value="KZV81381.1"/>
    <property type="molecule type" value="Genomic_DNA"/>
</dbReference>
<name>A0A165BWP1_EXIGL</name>
<evidence type="ECO:0000313" key="3">
    <source>
        <dbReference type="Proteomes" id="UP000077266"/>
    </source>
</evidence>
<dbReference type="AlphaFoldDB" id="A0A165BWP1"/>
<dbReference type="PANTHER" id="PTHR33096">
    <property type="entry name" value="CXC2 DOMAIN-CONTAINING PROTEIN"/>
    <property type="match status" value="1"/>
</dbReference>
<evidence type="ECO:0000256" key="1">
    <source>
        <dbReference type="SAM" id="SignalP"/>
    </source>
</evidence>
<dbReference type="InParanoid" id="A0A165BWP1"/>
<gene>
    <name evidence="2" type="ORF">EXIGLDRAFT_586633</name>
</gene>
<protein>
    <submittedName>
        <fullName evidence="2">Uncharacterized protein</fullName>
    </submittedName>
</protein>
<feature type="signal peptide" evidence="1">
    <location>
        <begin position="1"/>
        <end position="26"/>
    </location>
</feature>
<organism evidence="2 3">
    <name type="scientific">Exidia glandulosa HHB12029</name>
    <dbReference type="NCBI Taxonomy" id="1314781"/>
    <lineage>
        <taxon>Eukaryota</taxon>
        <taxon>Fungi</taxon>
        <taxon>Dikarya</taxon>
        <taxon>Basidiomycota</taxon>
        <taxon>Agaricomycotina</taxon>
        <taxon>Agaricomycetes</taxon>
        <taxon>Auriculariales</taxon>
        <taxon>Exidiaceae</taxon>
        <taxon>Exidia</taxon>
    </lineage>
</organism>
<reference evidence="2 3" key="1">
    <citation type="journal article" date="2016" name="Mol. Biol. Evol.">
        <title>Comparative Genomics of Early-Diverging Mushroom-Forming Fungi Provides Insights into the Origins of Lignocellulose Decay Capabilities.</title>
        <authorList>
            <person name="Nagy L.G."/>
            <person name="Riley R."/>
            <person name="Tritt A."/>
            <person name="Adam C."/>
            <person name="Daum C."/>
            <person name="Floudas D."/>
            <person name="Sun H."/>
            <person name="Yadav J.S."/>
            <person name="Pangilinan J."/>
            <person name="Larsson K.H."/>
            <person name="Matsuura K."/>
            <person name="Barry K."/>
            <person name="Labutti K."/>
            <person name="Kuo R."/>
            <person name="Ohm R.A."/>
            <person name="Bhattacharya S.S."/>
            <person name="Shirouzu T."/>
            <person name="Yoshinaga Y."/>
            <person name="Martin F.M."/>
            <person name="Grigoriev I.V."/>
            <person name="Hibbett D.S."/>
        </authorList>
    </citation>
    <scope>NUCLEOTIDE SEQUENCE [LARGE SCALE GENOMIC DNA]</scope>
    <source>
        <strain evidence="2 3">HHB12029</strain>
    </source>
</reference>
<feature type="non-terminal residue" evidence="2">
    <location>
        <position position="129"/>
    </location>
</feature>
<accession>A0A165BWP1</accession>
<dbReference type="PANTHER" id="PTHR33096:SF1">
    <property type="entry name" value="CXC1-LIKE CYSTEINE CLUSTER ASSOCIATED WITH KDZ TRANSPOSASES DOMAIN-CONTAINING PROTEIN"/>
    <property type="match status" value="1"/>
</dbReference>
<keyword evidence="1" id="KW-0732">Signal</keyword>
<evidence type="ECO:0000313" key="2">
    <source>
        <dbReference type="EMBL" id="KZV81381.1"/>
    </source>
</evidence>
<dbReference type="Pfam" id="PF18758">
    <property type="entry name" value="KDZ"/>
    <property type="match status" value="1"/>
</dbReference>
<dbReference type="OrthoDB" id="3251205at2759"/>
<dbReference type="InterPro" id="IPR040521">
    <property type="entry name" value="KDZ"/>
</dbReference>
<dbReference type="Proteomes" id="UP000077266">
    <property type="component" value="Unassembled WGS sequence"/>
</dbReference>
<feature type="chain" id="PRO_5007855767" evidence="1">
    <location>
        <begin position="27"/>
        <end position="129"/>
    </location>
</feature>
<keyword evidence="3" id="KW-1185">Reference proteome</keyword>